<dbReference type="OrthoDB" id="3365917at2759"/>
<reference evidence="3 4" key="1">
    <citation type="submission" date="2014-04" db="EMBL/GenBank/DDBJ databases">
        <authorList>
            <consortium name="DOE Joint Genome Institute"/>
            <person name="Kuo A."/>
            <person name="Zuccaro A."/>
            <person name="Kohler A."/>
            <person name="Nagy L.G."/>
            <person name="Floudas D."/>
            <person name="Copeland A."/>
            <person name="Barry K.W."/>
            <person name="Cichocki N."/>
            <person name="Veneault-Fourrey C."/>
            <person name="LaButti K."/>
            <person name="Lindquist E.A."/>
            <person name="Lipzen A."/>
            <person name="Lundell T."/>
            <person name="Morin E."/>
            <person name="Murat C."/>
            <person name="Sun H."/>
            <person name="Tunlid A."/>
            <person name="Henrissat B."/>
            <person name="Grigoriev I.V."/>
            <person name="Hibbett D.S."/>
            <person name="Martin F."/>
            <person name="Nordberg H.P."/>
            <person name="Cantor M.N."/>
            <person name="Hua S.X."/>
        </authorList>
    </citation>
    <scope>NUCLEOTIDE SEQUENCE [LARGE SCALE GENOMIC DNA]</scope>
    <source>
        <strain evidence="3 4">MAFF 305830</strain>
    </source>
</reference>
<name>A0A0C3AMM4_SERVB</name>
<dbReference type="AlphaFoldDB" id="A0A0C3AMM4"/>
<reference evidence="4" key="2">
    <citation type="submission" date="2015-01" db="EMBL/GenBank/DDBJ databases">
        <title>Evolutionary Origins and Diversification of the Mycorrhizal Mutualists.</title>
        <authorList>
            <consortium name="DOE Joint Genome Institute"/>
            <consortium name="Mycorrhizal Genomics Consortium"/>
            <person name="Kohler A."/>
            <person name="Kuo A."/>
            <person name="Nagy L.G."/>
            <person name="Floudas D."/>
            <person name="Copeland A."/>
            <person name="Barry K.W."/>
            <person name="Cichocki N."/>
            <person name="Veneault-Fourrey C."/>
            <person name="LaButti K."/>
            <person name="Lindquist E.A."/>
            <person name="Lipzen A."/>
            <person name="Lundell T."/>
            <person name="Morin E."/>
            <person name="Murat C."/>
            <person name="Riley R."/>
            <person name="Ohm R."/>
            <person name="Sun H."/>
            <person name="Tunlid A."/>
            <person name="Henrissat B."/>
            <person name="Grigoriev I.V."/>
            <person name="Hibbett D.S."/>
            <person name="Martin F."/>
        </authorList>
    </citation>
    <scope>NUCLEOTIDE SEQUENCE [LARGE SCALE GENOMIC DNA]</scope>
    <source>
        <strain evidence="4">MAFF 305830</strain>
    </source>
</reference>
<dbReference type="HOGENOM" id="CLU_057147_0_1_1"/>
<accession>A0A0C3AMM4</accession>
<evidence type="ECO:0000313" key="3">
    <source>
        <dbReference type="EMBL" id="KIM20531.1"/>
    </source>
</evidence>
<feature type="transmembrane region" description="Helical" evidence="1">
    <location>
        <begin position="266"/>
        <end position="291"/>
    </location>
</feature>
<proteinExistence type="predicted"/>
<feature type="signal peptide" evidence="2">
    <location>
        <begin position="1"/>
        <end position="22"/>
    </location>
</feature>
<organism evidence="3 4">
    <name type="scientific">Serendipita vermifera MAFF 305830</name>
    <dbReference type="NCBI Taxonomy" id="933852"/>
    <lineage>
        <taxon>Eukaryota</taxon>
        <taxon>Fungi</taxon>
        <taxon>Dikarya</taxon>
        <taxon>Basidiomycota</taxon>
        <taxon>Agaricomycotina</taxon>
        <taxon>Agaricomycetes</taxon>
        <taxon>Sebacinales</taxon>
        <taxon>Serendipitaceae</taxon>
        <taxon>Serendipita</taxon>
    </lineage>
</organism>
<feature type="chain" id="PRO_5002172341" description="Glycoside hydrolase family 16 protein" evidence="2">
    <location>
        <begin position="23"/>
        <end position="326"/>
    </location>
</feature>
<evidence type="ECO:0008006" key="5">
    <source>
        <dbReference type="Google" id="ProtNLM"/>
    </source>
</evidence>
<keyword evidence="4" id="KW-1185">Reference proteome</keyword>
<keyword evidence="1" id="KW-1133">Transmembrane helix</keyword>
<evidence type="ECO:0000313" key="4">
    <source>
        <dbReference type="Proteomes" id="UP000054097"/>
    </source>
</evidence>
<keyword evidence="1" id="KW-0472">Membrane</keyword>
<keyword evidence="2" id="KW-0732">Signal</keyword>
<protein>
    <recommendedName>
        <fullName evidence="5">Glycoside hydrolase family 16 protein</fullName>
    </recommendedName>
</protein>
<gene>
    <name evidence="3" type="ORF">M408DRAFT_333944</name>
</gene>
<evidence type="ECO:0000256" key="2">
    <source>
        <dbReference type="SAM" id="SignalP"/>
    </source>
</evidence>
<dbReference type="EMBL" id="KN824425">
    <property type="protein sequence ID" value="KIM20531.1"/>
    <property type="molecule type" value="Genomic_DNA"/>
</dbReference>
<dbReference type="Proteomes" id="UP000054097">
    <property type="component" value="Unassembled WGS sequence"/>
</dbReference>
<sequence>MIPSTLGLLSLFLYTQIQQACANSGQIFVTTSLVNFDARIVEVWSGGGGERWMITNDSNHPFSGREFGAADRSTLKGTQTFGSGYPYGDVDNTTIAGRPFPYGLWPLYWGNNTMGSDEYGPVLDGVRPGGQLVTIPLKAQGQEYNIPEDEIYYIIGDRDSALFLMISLFKVCDVAPAWPSKFEPTSPNSTLRIENVIQYYRASSFALASPLYNNSYARTNRNTESMENSPIPDVIRLSKFHQCIDDKIVDALAIMNWPPNPAWDRAITYIIAFSLSGLPILGVLYCLGLWWRNTVRGYRQTRQNEKEQRVATLAAREETIGYEHYP</sequence>
<evidence type="ECO:0000256" key="1">
    <source>
        <dbReference type="SAM" id="Phobius"/>
    </source>
</evidence>
<keyword evidence="1" id="KW-0812">Transmembrane</keyword>